<dbReference type="InterPro" id="IPR036361">
    <property type="entry name" value="SAP_dom_sf"/>
</dbReference>
<dbReference type="PANTHER" id="PTHR14879:SF15">
    <property type="entry name" value="E3 UBIQUITIN-PROTEIN LIGASE RIFIFYLIN-LIKE PROTEIN"/>
    <property type="match status" value="1"/>
</dbReference>
<dbReference type="GO" id="GO:0070936">
    <property type="term" value="P:protein K48-linked ubiquitination"/>
    <property type="evidence" value="ECO:0007669"/>
    <property type="project" value="TreeGrafter"/>
</dbReference>
<dbReference type="Proteomes" id="UP000494106">
    <property type="component" value="Unassembled WGS sequence"/>
</dbReference>
<dbReference type="SUPFAM" id="SSF68906">
    <property type="entry name" value="SAP domain"/>
    <property type="match status" value="2"/>
</dbReference>
<name>A0A8S1B2S7_ARCPL</name>
<dbReference type="GO" id="GO:0061630">
    <property type="term" value="F:ubiquitin protein ligase activity"/>
    <property type="evidence" value="ECO:0007669"/>
    <property type="project" value="TreeGrafter"/>
</dbReference>
<dbReference type="SUPFAM" id="SSF57850">
    <property type="entry name" value="RING/U-box"/>
    <property type="match status" value="1"/>
</dbReference>
<evidence type="ECO:0000256" key="3">
    <source>
        <dbReference type="ARBA" id="ARBA00022833"/>
    </source>
</evidence>
<dbReference type="SUPFAM" id="SSF57903">
    <property type="entry name" value="FYVE/PHD zinc finger"/>
    <property type="match status" value="1"/>
</dbReference>
<evidence type="ECO:0000256" key="1">
    <source>
        <dbReference type="ARBA" id="ARBA00004202"/>
    </source>
</evidence>
<evidence type="ECO:0000313" key="7">
    <source>
        <dbReference type="EMBL" id="CAB3234804.1"/>
    </source>
</evidence>
<keyword evidence="9" id="KW-1185">Reference proteome</keyword>
<dbReference type="EMBL" id="CADEBC010000483">
    <property type="protein sequence ID" value="CAB3234804.1"/>
    <property type="molecule type" value="Genomic_DNA"/>
</dbReference>
<feature type="compositionally biased region" description="Pro residues" evidence="5">
    <location>
        <begin position="171"/>
        <end position="186"/>
    </location>
</feature>
<evidence type="ECO:0000256" key="4">
    <source>
        <dbReference type="PROSITE-ProRule" id="PRU00175"/>
    </source>
</evidence>
<dbReference type="InterPro" id="IPR001841">
    <property type="entry name" value="Znf_RING"/>
</dbReference>
<evidence type="ECO:0000313" key="9">
    <source>
        <dbReference type="Proteomes" id="UP000494106"/>
    </source>
</evidence>
<keyword evidence="2 4" id="KW-0479">Metal-binding</keyword>
<dbReference type="FunFam" id="3.30.40.10:FF:000110">
    <property type="entry name" value="E3 ubiquitin-protein ligase RNF34 isoform X1"/>
    <property type="match status" value="1"/>
</dbReference>
<dbReference type="PANTHER" id="PTHR14879">
    <property type="entry name" value="CASPASE REGULATOR, RING FINGER DOMAIN-CONTAINING"/>
    <property type="match status" value="1"/>
</dbReference>
<comment type="caution">
    <text evidence="8">The sequence shown here is derived from an EMBL/GenBank/DDBJ whole genome shotgun (WGS) entry which is preliminary data.</text>
</comment>
<dbReference type="PROSITE" id="PS50089">
    <property type="entry name" value="ZF_RING_2"/>
    <property type="match status" value="1"/>
</dbReference>
<dbReference type="GO" id="GO:0005737">
    <property type="term" value="C:cytoplasm"/>
    <property type="evidence" value="ECO:0007669"/>
    <property type="project" value="TreeGrafter"/>
</dbReference>
<gene>
    <name evidence="8" type="ORF">APLA_LOCUS13944</name>
    <name evidence="7" type="ORF">APLA_LOCUS5817</name>
</gene>
<dbReference type="CDD" id="cd15750">
    <property type="entry name" value="FYVE_CARP"/>
    <property type="match status" value="1"/>
</dbReference>
<protein>
    <recommendedName>
        <fullName evidence="6">RING-type domain-containing protein</fullName>
    </recommendedName>
</protein>
<reference evidence="9 10" key="1">
    <citation type="submission" date="2020-04" db="EMBL/GenBank/DDBJ databases">
        <authorList>
            <person name="Wallbank WR R."/>
            <person name="Pardo Diaz C."/>
            <person name="Kozak K."/>
            <person name="Martin S."/>
            <person name="Jiggins C."/>
            <person name="Moest M."/>
            <person name="Warren A I."/>
            <person name="Byers J.R.P. K."/>
            <person name="Montejo-Kovacevich G."/>
            <person name="Yen C E."/>
        </authorList>
    </citation>
    <scope>NUCLEOTIDE SEQUENCE [LARGE SCALE GENOMIC DNA]</scope>
</reference>
<dbReference type="GO" id="GO:0008270">
    <property type="term" value="F:zinc ion binding"/>
    <property type="evidence" value="ECO:0007669"/>
    <property type="project" value="UniProtKB-KW"/>
</dbReference>
<dbReference type="InterPro" id="IPR013083">
    <property type="entry name" value="Znf_RING/FYVE/PHD"/>
</dbReference>
<feature type="region of interest" description="Disordered" evidence="5">
    <location>
        <begin position="289"/>
        <end position="317"/>
    </location>
</feature>
<dbReference type="InterPro" id="IPR011011">
    <property type="entry name" value="Znf_FYVE_PHD"/>
</dbReference>
<evidence type="ECO:0000313" key="8">
    <source>
        <dbReference type="EMBL" id="CAB3252146.1"/>
    </source>
</evidence>
<sequence length="436" mass="48301">MMAAGWCGRIGGSTMPCESCAVQFSVFKRKRACCECDRYYCSGCLRRGGGMCAPCRILSTRPTRDTIASLKVRDLQCFLQRQNVSTRGCVEKEELVRLCESHVNSTSYRRRGQRAGASPFSSLKGFTNNINDLITSAFDLRNGPQAQQAPPPPTRGFSSSCFNSAHAHASAPPPNNVPPTTTPPRPNPDRFTTRPGGETDIRVYVPDSSASLSRSSSDETARVDTEDCFEIEDVDEAGWEFVNRPAEPLPHDSAEILMTVSHEGGPARGAVIDSQPRAASELELNVLDADNTDTNTDSASLQDEPLGPTEPHTTHHTSTPKYISVEQFKDSSELEQLNVKQLKELLTRSRVEYRGCLEREDLLQRAKTLWRNHQQFKDDVENMPIEECCKICMAAPLECVLLECGHIAACTACSKQLAECPICRQYVVRAVRFFRS</sequence>
<feature type="domain" description="RING-type" evidence="6">
    <location>
        <begin position="389"/>
        <end position="424"/>
    </location>
</feature>
<dbReference type="Gene3D" id="3.30.40.10">
    <property type="entry name" value="Zinc/RING finger domain, C3HC4 (zinc finger)"/>
    <property type="match status" value="1"/>
</dbReference>
<organism evidence="8 10">
    <name type="scientific">Arctia plantaginis</name>
    <name type="common">Wood tiger moth</name>
    <name type="synonym">Phalaena plantaginis</name>
    <dbReference type="NCBI Taxonomy" id="874455"/>
    <lineage>
        <taxon>Eukaryota</taxon>
        <taxon>Metazoa</taxon>
        <taxon>Ecdysozoa</taxon>
        <taxon>Arthropoda</taxon>
        <taxon>Hexapoda</taxon>
        <taxon>Insecta</taxon>
        <taxon>Pterygota</taxon>
        <taxon>Neoptera</taxon>
        <taxon>Endopterygota</taxon>
        <taxon>Lepidoptera</taxon>
        <taxon>Glossata</taxon>
        <taxon>Ditrysia</taxon>
        <taxon>Noctuoidea</taxon>
        <taxon>Erebidae</taxon>
        <taxon>Arctiinae</taxon>
        <taxon>Arctia</taxon>
    </lineage>
</organism>
<keyword evidence="3" id="KW-0862">Zinc</keyword>
<dbReference type="CDD" id="cd16500">
    <property type="entry name" value="RING-HC_CARP"/>
    <property type="match status" value="1"/>
</dbReference>
<dbReference type="AlphaFoldDB" id="A0A8S1B2S7"/>
<feature type="compositionally biased region" description="Basic and acidic residues" evidence="5">
    <location>
        <begin position="187"/>
        <end position="201"/>
    </location>
</feature>
<evidence type="ECO:0000313" key="10">
    <source>
        <dbReference type="Proteomes" id="UP000494256"/>
    </source>
</evidence>
<dbReference type="SMART" id="SM00184">
    <property type="entry name" value="RING"/>
    <property type="match status" value="1"/>
</dbReference>
<dbReference type="EMBL" id="CADEBD010000364">
    <property type="protein sequence ID" value="CAB3252146.1"/>
    <property type="molecule type" value="Genomic_DNA"/>
</dbReference>
<dbReference type="GO" id="GO:0043161">
    <property type="term" value="P:proteasome-mediated ubiquitin-dependent protein catabolic process"/>
    <property type="evidence" value="ECO:0007669"/>
    <property type="project" value="TreeGrafter"/>
</dbReference>
<dbReference type="Gene3D" id="1.10.720.30">
    <property type="entry name" value="SAP domain"/>
    <property type="match status" value="1"/>
</dbReference>
<proteinExistence type="predicted"/>
<dbReference type="InterPro" id="IPR055111">
    <property type="entry name" value="RNF34_RFFL_HeH"/>
</dbReference>
<keyword evidence="2 4" id="KW-0863">Zinc-finger</keyword>
<dbReference type="InterPro" id="IPR051728">
    <property type="entry name" value="RING-FYVE_E3_ubiquitin-ligase"/>
</dbReference>
<accession>A0A8S1B2S7</accession>
<dbReference type="GO" id="GO:1902042">
    <property type="term" value="P:negative regulation of extrinsic apoptotic signaling pathway via death domain receptors"/>
    <property type="evidence" value="ECO:0007669"/>
    <property type="project" value="TreeGrafter"/>
</dbReference>
<evidence type="ECO:0000256" key="2">
    <source>
        <dbReference type="ARBA" id="ARBA00022771"/>
    </source>
</evidence>
<dbReference type="Gene3D" id="1.10.720.140">
    <property type="match status" value="1"/>
</dbReference>
<feature type="region of interest" description="Disordered" evidence="5">
    <location>
        <begin position="142"/>
        <end position="224"/>
    </location>
</feature>
<dbReference type="GO" id="GO:0005886">
    <property type="term" value="C:plasma membrane"/>
    <property type="evidence" value="ECO:0007669"/>
    <property type="project" value="UniProtKB-SubCell"/>
</dbReference>
<dbReference type="OrthoDB" id="3045089at2759"/>
<evidence type="ECO:0000256" key="5">
    <source>
        <dbReference type="SAM" id="MobiDB-lite"/>
    </source>
</evidence>
<comment type="subcellular location">
    <subcellularLocation>
        <location evidence="1">Cell membrane</location>
        <topology evidence="1">Peripheral membrane protein</topology>
    </subcellularLocation>
</comment>
<dbReference type="Pfam" id="PF22968">
    <property type="entry name" value="RNF34L-like_3rd"/>
    <property type="match status" value="1"/>
</dbReference>
<dbReference type="Proteomes" id="UP000494256">
    <property type="component" value="Unassembled WGS sequence"/>
</dbReference>
<evidence type="ECO:0000259" key="6">
    <source>
        <dbReference type="PROSITE" id="PS50089"/>
    </source>
</evidence>
<feature type="compositionally biased region" description="Low complexity" evidence="5">
    <location>
        <begin position="289"/>
        <end position="301"/>
    </location>
</feature>
<dbReference type="Pfam" id="PF13920">
    <property type="entry name" value="zf-C3HC4_3"/>
    <property type="match status" value="1"/>
</dbReference>